<dbReference type="Proteomes" id="UP001148018">
    <property type="component" value="Unassembled WGS sequence"/>
</dbReference>
<dbReference type="OrthoDB" id="6761011at2759"/>
<protein>
    <submittedName>
        <fullName evidence="2">Uncharacterized protein</fullName>
    </submittedName>
</protein>
<evidence type="ECO:0000313" key="2">
    <source>
        <dbReference type="EMBL" id="KAJ3597203.1"/>
    </source>
</evidence>
<dbReference type="EMBL" id="JANIIK010000110">
    <property type="protein sequence ID" value="KAJ3597203.1"/>
    <property type="molecule type" value="Genomic_DNA"/>
</dbReference>
<dbReference type="AlphaFoldDB" id="A0A9Q0DZI9"/>
<comment type="caution">
    <text evidence="2">The sequence shown here is derived from an EMBL/GenBank/DDBJ whole genome shotgun (WGS) entry which is preliminary data.</text>
</comment>
<evidence type="ECO:0000256" key="1">
    <source>
        <dbReference type="SAM" id="MobiDB-lite"/>
    </source>
</evidence>
<feature type="region of interest" description="Disordered" evidence="1">
    <location>
        <begin position="28"/>
        <end position="47"/>
    </location>
</feature>
<proteinExistence type="predicted"/>
<gene>
    <name evidence="2" type="ORF">NHX12_003603</name>
</gene>
<evidence type="ECO:0000313" key="3">
    <source>
        <dbReference type="Proteomes" id="UP001148018"/>
    </source>
</evidence>
<accession>A0A9Q0DZI9</accession>
<name>A0A9Q0DZI9_9TELE</name>
<reference evidence="2" key="1">
    <citation type="submission" date="2022-07" db="EMBL/GenBank/DDBJ databases">
        <title>Chromosome-level genome of Muraenolepis orangiensis.</title>
        <authorList>
            <person name="Kim J."/>
        </authorList>
    </citation>
    <scope>NUCLEOTIDE SEQUENCE</scope>
    <source>
        <strain evidence="2">KU_S4_2022</strain>
        <tissue evidence="2">Muscle</tissue>
    </source>
</reference>
<sequence>MDLIKENWEKPPSTSKNKVQYVMDLRAKPDSTGELTPGPGASAATIQQRVVDGAERRVPLCLTGCETSLPAFLSRQQESLPGLCVQASSVFTGKGRNLELTLTEPAGAGPRSGLLQMRAPPSAGAEHLTLGSTVTQMQCDDTAARSQ</sequence>
<keyword evidence="3" id="KW-1185">Reference proteome</keyword>
<organism evidence="2 3">
    <name type="scientific">Muraenolepis orangiensis</name>
    <name type="common">Patagonian moray cod</name>
    <dbReference type="NCBI Taxonomy" id="630683"/>
    <lineage>
        <taxon>Eukaryota</taxon>
        <taxon>Metazoa</taxon>
        <taxon>Chordata</taxon>
        <taxon>Craniata</taxon>
        <taxon>Vertebrata</taxon>
        <taxon>Euteleostomi</taxon>
        <taxon>Actinopterygii</taxon>
        <taxon>Neopterygii</taxon>
        <taxon>Teleostei</taxon>
        <taxon>Neoteleostei</taxon>
        <taxon>Acanthomorphata</taxon>
        <taxon>Zeiogadaria</taxon>
        <taxon>Gadariae</taxon>
        <taxon>Gadiformes</taxon>
        <taxon>Muraenolepidoidei</taxon>
        <taxon>Muraenolepididae</taxon>
        <taxon>Muraenolepis</taxon>
    </lineage>
</organism>